<sequence>MEGAYNLELELPWSLSCAGKTNVKPVADR</sequence>
<name>A0A381YTM2_9ZZZZ</name>
<proteinExistence type="predicted"/>
<reference evidence="1" key="1">
    <citation type="submission" date="2018-05" db="EMBL/GenBank/DDBJ databases">
        <authorList>
            <person name="Lanie J.A."/>
            <person name="Ng W.-L."/>
            <person name="Kazmierczak K.M."/>
            <person name="Andrzejewski T.M."/>
            <person name="Davidsen T.M."/>
            <person name="Wayne K.J."/>
            <person name="Tettelin H."/>
            <person name="Glass J.I."/>
            <person name="Rusch D."/>
            <person name="Podicherti R."/>
            <person name="Tsui H.-C.T."/>
            <person name="Winkler M.E."/>
        </authorList>
    </citation>
    <scope>NUCLEOTIDE SEQUENCE</scope>
</reference>
<organism evidence="1">
    <name type="scientific">marine metagenome</name>
    <dbReference type="NCBI Taxonomy" id="408172"/>
    <lineage>
        <taxon>unclassified sequences</taxon>
        <taxon>metagenomes</taxon>
        <taxon>ecological metagenomes</taxon>
    </lineage>
</organism>
<evidence type="ECO:0000313" key="1">
    <source>
        <dbReference type="EMBL" id="SVA80386.1"/>
    </source>
</evidence>
<protein>
    <submittedName>
        <fullName evidence="1">Uncharacterized protein</fullName>
    </submittedName>
</protein>
<accession>A0A381YTM2</accession>
<dbReference type="EMBL" id="UINC01019032">
    <property type="protein sequence ID" value="SVA80386.1"/>
    <property type="molecule type" value="Genomic_DNA"/>
</dbReference>
<gene>
    <name evidence="1" type="ORF">METZ01_LOCUS133240</name>
</gene>
<dbReference type="AlphaFoldDB" id="A0A381YTM2"/>